<evidence type="ECO:0000313" key="3">
    <source>
        <dbReference type="Proteomes" id="UP000824160"/>
    </source>
</evidence>
<evidence type="ECO:0000313" key="2">
    <source>
        <dbReference type="EMBL" id="HIT94379.1"/>
    </source>
</evidence>
<dbReference type="Proteomes" id="UP000824160">
    <property type="component" value="Unassembled WGS sequence"/>
</dbReference>
<sequence length="428" mass="45571">MANFQMTITEAGLNLIAAGMDGDTICFTKFIMGDSAYSGDLTQVTSVITPKFTLPIGQITRRDNQVTIKGILTFRLVPTGFTWRELGLFVKDPAGGSDILYAYGNAGEEGDYIPGADETTLNERVLQLTVAVSSASEVTAEIGGSGIFVTYEEMNAALDDLGLVVLNHAKSGSVHQFTGLDGREGLLLGRFLATDRFADGDTATIDGTVYQMQTTDGNPLEDGMFTTGAGVEMVIDTGAKLLNFKAGGGLTKSKLALANATEDTVFNGKTFYAGDRTLRTGRALSTKTTAAARDILSGKTAYNELGRLITGTGRTVLAGSIGPTIEYKTYTIPYGNNLGKPKAILAYFNVWVDGYATPGQQPSFSPYFFRGAVSGQLNGLSTAVSGTMRNQNQSSANTTLTINSDSFSVTFSKYDYVAGSEFCYICIW</sequence>
<reference evidence="2" key="2">
    <citation type="journal article" date="2021" name="PeerJ">
        <title>Extensive microbial diversity within the chicken gut microbiome revealed by metagenomics and culture.</title>
        <authorList>
            <person name="Gilroy R."/>
            <person name="Ravi A."/>
            <person name="Getino M."/>
            <person name="Pursley I."/>
            <person name="Horton D.L."/>
            <person name="Alikhan N.F."/>
            <person name="Baker D."/>
            <person name="Gharbi K."/>
            <person name="Hall N."/>
            <person name="Watson M."/>
            <person name="Adriaenssens E.M."/>
            <person name="Foster-Nyarko E."/>
            <person name="Jarju S."/>
            <person name="Secka A."/>
            <person name="Antonio M."/>
            <person name="Oren A."/>
            <person name="Chaudhuri R.R."/>
            <person name="La Ragione R."/>
            <person name="Hildebrand F."/>
            <person name="Pallen M.J."/>
        </authorList>
    </citation>
    <scope>NUCLEOTIDE SEQUENCE</scope>
    <source>
        <strain evidence="2">ChiBcec7-5410</strain>
    </source>
</reference>
<comment type="caution">
    <text evidence="2">The sequence shown here is derived from an EMBL/GenBank/DDBJ whole genome shotgun (WGS) entry which is preliminary data.</text>
</comment>
<dbReference type="EMBL" id="DVLW01000114">
    <property type="protein sequence ID" value="HIT94379.1"/>
    <property type="molecule type" value="Genomic_DNA"/>
</dbReference>
<reference evidence="2" key="1">
    <citation type="submission" date="2020-10" db="EMBL/GenBank/DDBJ databases">
        <authorList>
            <person name="Gilroy R."/>
        </authorList>
    </citation>
    <scope>NUCLEOTIDE SEQUENCE</scope>
    <source>
        <strain evidence="2">ChiBcec7-5410</strain>
    </source>
</reference>
<accession>A0A9D1H7U8</accession>
<proteinExistence type="predicted"/>
<dbReference type="InterPro" id="IPR022225">
    <property type="entry name" value="Phage_tail_fibre_N"/>
</dbReference>
<dbReference type="AlphaFoldDB" id="A0A9D1H7U8"/>
<name>A0A9D1H7U8_9FIRM</name>
<feature type="domain" description="Phage tail fibre protein N-terminal" evidence="1">
    <location>
        <begin position="1"/>
        <end position="148"/>
    </location>
</feature>
<gene>
    <name evidence="2" type="ORF">IAC43_04285</name>
</gene>
<protein>
    <submittedName>
        <fullName evidence="2">Phage tail protein</fullName>
    </submittedName>
</protein>
<dbReference type="Pfam" id="PF12571">
    <property type="entry name" value="Phage_tail_fib"/>
    <property type="match status" value="1"/>
</dbReference>
<organism evidence="2 3">
    <name type="scientific">Candidatus Faecivivens stercoripullorum</name>
    <dbReference type="NCBI Taxonomy" id="2840805"/>
    <lineage>
        <taxon>Bacteria</taxon>
        <taxon>Bacillati</taxon>
        <taxon>Bacillota</taxon>
        <taxon>Clostridia</taxon>
        <taxon>Eubacteriales</taxon>
        <taxon>Oscillospiraceae</taxon>
        <taxon>Oscillospiraceae incertae sedis</taxon>
        <taxon>Candidatus Faecivivens</taxon>
    </lineage>
</organism>
<evidence type="ECO:0000259" key="1">
    <source>
        <dbReference type="Pfam" id="PF12571"/>
    </source>
</evidence>